<sequence>MWYPWFIILLTLDVCGALPLPRRLSEPDLVAKLLDARQFVSVTSSPIGAPTQPITSAISLEPNPLATSSIVAPLPTNPVATISTISVPTTFDVPTATSQPTPTTTSSVPLLYTQTSTSSRSSSSVADTPTPSPVTDINVPFSQSKYHQMIIALGCFAVGLLIAFIVTVIVALRAKSDVDLLRDRLNRCEEEMYMNKRKDESPYEVGYAASRTFGQRSYGQVSMSDPDDTLGSRPRRSVSEGQGQFRTLPYTKTGQGGAAKGRRVTFNDERNQSDASLLLSTTTSRDAAPQYPQSQPLAIAPPPKPTDQYGSPALVKSPPQLTSSPPPQFTFTSAPFVPSVSHPPSLQPRMSDPGRVGTPPIRRLPVTPGTSSSSHEGSGYADPSTNNHDRSGNGGYPSY</sequence>
<feature type="chain" id="PRO_5035002969" evidence="3">
    <location>
        <begin position="18"/>
        <end position="399"/>
    </location>
</feature>
<feature type="region of interest" description="Disordered" evidence="1">
    <location>
        <begin position="216"/>
        <end position="399"/>
    </location>
</feature>
<feature type="transmembrane region" description="Helical" evidence="2">
    <location>
        <begin position="149"/>
        <end position="172"/>
    </location>
</feature>
<feature type="signal peptide" evidence="3">
    <location>
        <begin position="1"/>
        <end position="17"/>
    </location>
</feature>
<protein>
    <submittedName>
        <fullName evidence="4">Uncharacterized protein</fullName>
    </submittedName>
</protein>
<feature type="compositionally biased region" description="Polar residues" evidence="1">
    <location>
        <begin position="239"/>
        <end position="253"/>
    </location>
</feature>
<evidence type="ECO:0000256" key="3">
    <source>
        <dbReference type="SAM" id="SignalP"/>
    </source>
</evidence>
<evidence type="ECO:0000256" key="2">
    <source>
        <dbReference type="SAM" id="Phobius"/>
    </source>
</evidence>
<proteinExistence type="predicted"/>
<accession>A0A8H3HUB2</accession>
<keyword evidence="2" id="KW-0472">Membrane</keyword>
<reference evidence="4" key="1">
    <citation type="submission" date="2021-01" db="EMBL/GenBank/DDBJ databases">
        <authorList>
            <person name="Kaushik A."/>
        </authorList>
    </citation>
    <scope>NUCLEOTIDE SEQUENCE</scope>
    <source>
        <strain evidence="4">AG5</strain>
    </source>
</reference>
<evidence type="ECO:0000313" key="5">
    <source>
        <dbReference type="Proteomes" id="UP000663827"/>
    </source>
</evidence>
<organism evidence="4 5">
    <name type="scientific">Rhizoctonia solani</name>
    <dbReference type="NCBI Taxonomy" id="456999"/>
    <lineage>
        <taxon>Eukaryota</taxon>
        <taxon>Fungi</taxon>
        <taxon>Dikarya</taxon>
        <taxon>Basidiomycota</taxon>
        <taxon>Agaricomycotina</taxon>
        <taxon>Agaricomycetes</taxon>
        <taxon>Cantharellales</taxon>
        <taxon>Ceratobasidiaceae</taxon>
        <taxon>Rhizoctonia</taxon>
    </lineage>
</organism>
<gene>
    <name evidence="4" type="ORF">RDB_LOCUS22628</name>
</gene>
<keyword evidence="2" id="KW-0812">Transmembrane</keyword>
<comment type="caution">
    <text evidence="4">The sequence shown here is derived from an EMBL/GenBank/DDBJ whole genome shotgun (WGS) entry which is preliminary data.</text>
</comment>
<keyword evidence="2" id="KW-1133">Transmembrane helix</keyword>
<name>A0A8H3HUB2_9AGAM</name>
<dbReference type="AlphaFoldDB" id="A0A8H3HUB2"/>
<evidence type="ECO:0000256" key="1">
    <source>
        <dbReference type="SAM" id="MobiDB-lite"/>
    </source>
</evidence>
<dbReference type="Proteomes" id="UP000663827">
    <property type="component" value="Unassembled WGS sequence"/>
</dbReference>
<evidence type="ECO:0000313" key="4">
    <source>
        <dbReference type="EMBL" id="CAE7079505.1"/>
    </source>
</evidence>
<dbReference type="EMBL" id="CAJNJQ010000456">
    <property type="protein sequence ID" value="CAE7079505.1"/>
    <property type="molecule type" value="Genomic_DNA"/>
</dbReference>
<keyword evidence="3" id="KW-0732">Signal</keyword>